<comment type="similarity">
    <text evidence="1">Belongs to the glycosyl hydrolase 2 family.</text>
</comment>
<evidence type="ECO:0000256" key="3">
    <source>
        <dbReference type="ARBA" id="ARBA00023295"/>
    </source>
</evidence>
<sequence length="788" mass="87298">MSTATRSISLDTDWRFGGEVPLPGIEDALDPDVLARLRSEATKDADWTAVTVPHTVTPLSWKLWNPESWEKVWVYRRHFAVPEDFRGQRIFVDFGAAMTTAVVSLNGTELGQHRGGYLPFSFEITDLVQANSENSDNVLTVVVDSRFNLNVPPNIPAPALSSSLDYLQPGGIHRSVRLRAVPATFISQITTTHHDALDPDRRRSTFGVAIDGLTSGASGTVRVDLRDGEQVLASADVSLDSAAGTGAVDVELGGLRDVQLWDVDDPRLYDVVVSLTLDGQPVHEERLRTGYREARFEPDGFYLNGTRRYLLGVNRHGYFPFTGFAMPDRVHRQDAQIIKRDLNCVMVRCSHYPQTESFLDACDELGLLVWEEPPGWQYVGDSAWQDLIAQDIEAMIARDRHRPSIIVWGARLNETPDRPDFYARTEALVKKLDPTRTTSGTMHGEYARTQVFQHDLFGYDDYHTTVDERGERRPLLLEPIDGRPYLLSEAISTRSSPTTLYRRADPADVQQHQALDYAYSHDEAMGDHRFAGLLAWVGFDYEANMGNHHRGVKTSGLGDVFRVLKPGAAIYRSQVDPARRVVIEPAFTWNPPEFGQANAFGGRAEGRLWSPGAEAMICSNCDRLEVYLGERHVASIAPDRERFPHLPYAPSFVDLTLAETDDPELRIDGYLDGKLVGTRRFSGDRSGDSLALTPDETEILADGVDAVRVVLAVVDRYGEARGSSRAVVDLEVSGPGELIGDNPFDLDDTGAVAAVWVRSVAGEPGRIIVRASTPEWGSTTAILTSRAN</sequence>
<feature type="domain" description="Glycoside hydrolase family 2 immunoglobulin-like beta-sandwich" evidence="4">
    <location>
        <begin position="217"/>
        <end position="292"/>
    </location>
</feature>
<evidence type="ECO:0000259" key="6">
    <source>
        <dbReference type="Pfam" id="PF18565"/>
    </source>
</evidence>
<dbReference type="RefSeq" id="WP_192748043.1">
    <property type="nucleotide sequence ID" value="NZ_BAABJL010000160.1"/>
</dbReference>
<evidence type="ECO:0000256" key="2">
    <source>
        <dbReference type="ARBA" id="ARBA00022801"/>
    </source>
</evidence>
<dbReference type="Gene3D" id="2.60.40.10">
    <property type="entry name" value="Immunoglobulins"/>
    <property type="match status" value="2"/>
</dbReference>
<accession>A0A927R6I2</accession>
<dbReference type="InterPro" id="IPR006102">
    <property type="entry name" value="Ig-like_GH2"/>
</dbReference>
<protein>
    <submittedName>
        <fullName evidence="8">Beta-galactosidase</fullName>
        <ecNumber evidence="8">3.2.1.23</ecNumber>
    </submittedName>
</protein>
<dbReference type="GO" id="GO:0005975">
    <property type="term" value="P:carbohydrate metabolic process"/>
    <property type="evidence" value="ECO:0007669"/>
    <property type="project" value="InterPro"/>
</dbReference>
<dbReference type="Pfam" id="PF22666">
    <property type="entry name" value="Glyco_hydro_2_N2"/>
    <property type="match status" value="1"/>
</dbReference>
<dbReference type="AlphaFoldDB" id="A0A927R6I2"/>
<dbReference type="SUPFAM" id="SSF49785">
    <property type="entry name" value="Galactose-binding domain-like"/>
    <property type="match status" value="1"/>
</dbReference>
<dbReference type="InterPro" id="IPR013783">
    <property type="entry name" value="Ig-like_fold"/>
</dbReference>
<feature type="domain" description="Beta-mannosidase-like galactose-binding" evidence="7">
    <location>
        <begin position="70"/>
        <end position="148"/>
    </location>
</feature>
<dbReference type="InterPro" id="IPR008979">
    <property type="entry name" value="Galactose-bd-like_sf"/>
</dbReference>
<dbReference type="SUPFAM" id="SSF51445">
    <property type="entry name" value="(Trans)glycosidases"/>
    <property type="match status" value="1"/>
</dbReference>
<evidence type="ECO:0000259" key="5">
    <source>
        <dbReference type="Pfam" id="PF02836"/>
    </source>
</evidence>
<dbReference type="InterPro" id="IPR054593">
    <property type="entry name" value="Beta-mannosidase-like_N2"/>
</dbReference>
<evidence type="ECO:0000256" key="1">
    <source>
        <dbReference type="ARBA" id="ARBA00007401"/>
    </source>
</evidence>
<dbReference type="Pfam" id="PF18565">
    <property type="entry name" value="Glyco_hydro2_C5"/>
    <property type="match status" value="1"/>
</dbReference>
<keyword evidence="2 8" id="KW-0378">Hydrolase</keyword>
<name>A0A927R6I2_9ACTN</name>
<dbReference type="PANTHER" id="PTHR42732">
    <property type="entry name" value="BETA-GALACTOSIDASE"/>
    <property type="match status" value="1"/>
</dbReference>
<dbReference type="Pfam" id="PF02836">
    <property type="entry name" value="Glyco_hydro_2_C"/>
    <property type="match status" value="1"/>
</dbReference>
<proteinExistence type="inferred from homology"/>
<gene>
    <name evidence="8" type="ORF">HEB94_000002</name>
</gene>
<dbReference type="GO" id="GO:0004565">
    <property type="term" value="F:beta-galactosidase activity"/>
    <property type="evidence" value="ECO:0007669"/>
    <property type="project" value="UniProtKB-EC"/>
</dbReference>
<organism evidence="8 9">
    <name type="scientific">Actinopolymorpha pittospori</name>
    <dbReference type="NCBI Taxonomy" id="648752"/>
    <lineage>
        <taxon>Bacteria</taxon>
        <taxon>Bacillati</taxon>
        <taxon>Actinomycetota</taxon>
        <taxon>Actinomycetes</taxon>
        <taxon>Propionibacteriales</taxon>
        <taxon>Actinopolymorphaceae</taxon>
        <taxon>Actinopolymorpha</taxon>
    </lineage>
</organism>
<dbReference type="Pfam" id="PF00703">
    <property type="entry name" value="Glyco_hydro_2"/>
    <property type="match status" value="1"/>
</dbReference>
<dbReference type="InterPro" id="IPR006103">
    <property type="entry name" value="Glyco_hydro_2_cat"/>
</dbReference>
<comment type="caution">
    <text evidence="8">The sequence shown here is derived from an EMBL/GenBank/DDBJ whole genome shotgun (WGS) entry which is preliminary data.</text>
</comment>
<evidence type="ECO:0000313" key="8">
    <source>
        <dbReference type="EMBL" id="MBE1603154.1"/>
    </source>
</evidence>
<dbReference type="EMBL" id="JADBEM010000001">
    <property type="protein sequence ID" value="MBE1603154.1"/>
    <property type="molecule type" value="Genomic_DNA"/>
</dbReference>
<reference evidence="8" key="1">
    <citation type="submission" date="2020-10" db="EMBL/GenBank/DDBJ databases">
        <title>Sequencing the genomes of 1000 actinobacteria strains.</title>
        <authorList>
            <person name="Klenk H.-P."/>
        </authorList>
    </citation>
    <scope>NUCLEOTIDE SEQUENCE</scope>
    <source>
        <strain evidence="8">DSM 45354</strain>
    </source>
</reference>
<dbReference type="EC" id="3.2.1.23" evidence="8"/>
<dbReference type="Proteomes" id="UP000638648">
    <property type="component" value="Unassembled WGS sequence"/>
</dbReference>
<dbReference type="Gene3D" id="2.60.120.260">
    <property type="entry name" value="Galactose-binding domain-like"/>
    <property type="match status" value="1"/>
</dbReference>
<evidence type="ECO:0000259" key="7">
    <source>
        <dbReference type="Pfam" id="PF22666"/>
    </source>
</evidence>
<evidence type="ECO:0000313" key="9">
    <source>
        <dbReference type="Proteomes" id="UP000638648"/>
    </source>
</evidence>
<dbReference type="InterPro" id="IPR051913">
    <property type="entry name" value="GH2_Domain-Containing"/>
</dbReference>
<keyword evidence="9" id="KW-1185">Reference proteome</keyword>
<keyword evidence="3 8" id="KW-0326">Glycosidase</keyword>
<dbReference type="PANTHER" id="PTHR42732:SF1">
    <property type="entry name" value="BETA-MANNOSIDASE"/>
    <property type="match status" value="1"/>
</dbReference>
<feature type="domain" description="Glycoside hydrolase family 2 catalytic" evidence="5">
    <location>
        <begin position="300"/>
        <end position="575"/>
    </location>
</feature>
<dbReference type="InterPro" id="IPR017853">
    <property type="entry name" value="GH"/>
</dbReference>
<feature type="domain" description="Glycoside hydrolase family 2" evidence="6">
    <location>
        <begin position="690"/>
        <end position="779"/>
    </location>
</feature>
<evidence type="ECO:0000259" key="4">
    <source>
        <dbReference type="Pfam" id="PF00703"/>
    </source>
</evidence>
<dbReference type="Gene3D" id="3.20.20.80">
    <property type="entry name" value="Glycosidases"/>
    <property type="match status" value="1"/>
</dbReference>
<dbReference type="InterPro" id="IPR036156">
    <property type="entry name" value="Beta-gal/glucu_dom_sf"/>
</dbReference>
<dbReference type="InterPro" id="IPR040605">
    <property type="entry name" value="Glyco_hydro2_dom5"/>
</dbReference>
<dbReference type="SUPFAM" id="SSF49303">
    <property type="entry name" value="beta-Galactosidase/glucuronidase domain"/>
    <property type="match status" value="1"/>
</dbReference>